<gene>
    <name evidence="6" type="primary">NOP16</name>
    <name evidence="6" type="synonym">nop16</name>
</gene>
<feature type="compositionally biased region" description="Basic residues" evidence="5">
    <location>
        <begin position="1"/>
        <end position="31"/>
    </location>
</feature>
<reference evidence="6" key="3">
    <citation type="submission" date="2025-09" db="UniProtKB">
        <authorList>
            <consortium name="Ensembl"/>
        </authorList>
    </citation>
    <scope>IDENTIFICATION</scope>
</reference>
<reference evidence="6" key="2">
    <citation type="submission" date="2025-08" db="UniProtKB">
        <authorList>
            <consortium name="Ensembl"/>
        </authorList>
    </citation>
    <scope>IDENTIFICATION</scope>
</reference>
<dbReference type="GO" id="GO:0005730">
    <property type="term" value="C:nucleolus"/>
    <property type="evidence" value="ECO:0007669"/>
    <property type="project" value="UniProtKB-SubCell"/>
</dbReference>
<evidence type="ECO:0000256" key="4">
    <source>
        <dbReference type="ARBA" id="ARBA00023242"/>
    </source>
</evidence>
<comment type="subcellular location">
    <subcellularLocation>
        <location evidence="1">Nucleus</location>
        <location evidence="1">Nucleolus</location>
    </subcellularLocation>
</comment>
<dbReference type="Proteomes" id="UP000694620">
    <property type="component" value="Chromosome 11"/>
</dbReference>
<dbReference type="GeneID" id="114660309"/>
<dbReference type="PANTHER" id="PTHR13243">
    <property type="entry name" value="HSPC111 PROTEIN-RELATED"/>
    <property type="match status" value="1"/>
</dbReference>
<dbReference type="RefSeq" id="XP_028668757.1">
    <property type="nucleotide sequence ID" value="XM_028812924.2"/>
</dbReference>
<keyword evidence="4" id="KW-0539">Nucleus</keyword>
<proteinExistence type="inferred from homology"/>
<dbReference type="GeneTree" id="ENSGT00390000003426"/>
<dbReference type="Pfam" id="PF09420">
    <property type="entry name" value="Nop16"/>
    <property type="match status" value="1"/>
</dbReference>
<feature type="region of interest" description="Disordered" evidence="5">
    <location>
        <begin position="1"/>
        <end position="33"/>
    </location>
</feature>
<dbReference type="InterPro" id="IPR019002">
    <property type="entry name" value="Ribosome_biogenesis_Nop16"/>
</dbReference>
<keyword evidence="7" id="KW-1185">Reference proteome</keyword>
<evidence type="ECO:0000256" key="1">
    <source>
        <dbReference type="ARBA" id="ARBA00004604"/>
    </source>
</evidence>
<comment type="similarity">
    <text evidence="2">Belongs to the NOP16 family.</text>
</comment>
<evidence type="ECO:0000313" key="7">
    <source>
        <dbReference type="Proteomes" id="UP000694620"/>
    </source>
</evidence>
<evidence type="ECO:0000313" key="6">
    <source>
        <dbReference type="Ensembl" id="ENSECRP00000016560.1"/>
    </source>
</evidence>
<dbReference type="GO" id="GO:0042273">
    <property type="term" value="P:ribosomal large subunit biogenesis"/>
    <property type="evidence" value="ECO:0007669"/>
    <property type="project" value="TreeGrafter"/>
</dbReference>
<protein>
    <recommendedName>
        <fullName evidence="3">Nucleolar protein 16</fullName>
    </recommendedName>
</protein>
<evidence type="ECO:0000256" key="2">
    <source>
        <dbReference type="ARBA" id="ARBA00008479"/>
    </source>
</evidence>
<dbReference type="Ensembl" id="ENSECRT00000016855.1">
    <property type="protein sequence ID" value="ENSECRP00000016560.1"/>
    <property type="gene ID" value="ENSECRG00000011020.1"/>
</dbReference>
<dbReference type="PANTHER" id="PTHR13243:SF1">
    <property type="entry name" value="NUCLEOLAR PROTEIN 16"/>
    <property type="match status" value="1"/>
</dbReference>
<sequence length="179" mass="21063">MPKAKGANKRKKFNYNANRKKLKTKAKKQAKPRIECKQLRSAWNYRKSAAQNLADMGLAFDPNKSLPCHNRKVTHMEVDCSGTSRKTKVSKHHVLKELEAEASLPEKKTNALSTDMKEYVRHMIEHHGENYKEMAKDEKNYYQDTPNQIRRKVELYKRYHPEEYEAFMTSLKDKKMDTS</sequence>
<evidence type="ECO:0000256" key="5">
    <source>
        <dbReference type="SAM" id="MobiDB-lite"/>
    </source>
</evidence>
<organism evidence="6 7">
    <name type="scientific">Erpetoichthys calabaricus</name>
    <name type="common">Rope fish</name>
    <name type="synonym">Calamoichthys calabaricus</name>
    <dbReference type="NCBI Taxonomy" id="27687"/>
    <lineage>
        <taxon>Eukaryota</taxon>
        <taxon>Metazoa</taxon>
        <taxon>Chordata</taxon>
        <taxon>Craniata</taxon>
        <taxon>Vertebrata</taxon>
        <taxon>Euteleostomi</taxon>
        <taxon>Actinopterygii</taxon>
        <taxon>Polypteriformes</taxon>
        <taxon>Polypteridae</taxon>
        <taxon>Erpetoichthys</taxon>
    </lineage>
</organism>
<name>A0A8C4SGL3_ERPCA</name>
<evidence type="ECO:0000256" key="3">
    <source>
        <dbReference type="ARBA" id="ARBA00015522"/>
    </source>
</evidence>
<dbReference type="AlphaFoldDB" id="A0A8C4SGL3"/>
<dbReference type="CTD" id="51491"/>
<accession>A0A8C4SGL3</accession>
<reference evidence="6" key="1">
    <citation type="submission" date="2021-06" db="EMBL/GenBank/DDBJ databases">
        <authorList>
            <consortium name="Wellcome Sanger Institute Data Sharing"/>
        </authorList>
    </citation>
    <scope>NUCLEOTIDE SEQUENCE [LARGE SCALE GENOMIC DNA]</scope>
</reference>